<feature type="domain" description="MADF" evidence="1">
    <location>
        <begin position="1"/>
        <end position="85"/>
    </location>
</feature>
<dbReference type="PROSITE" id="PS51029">
    <property type="entry name" value="MADF"/>
    <property type="match status" value="1"/>
</dbReference>
<dbReference type="SMART" id="SM00595">
    <property type="entry name" value="MADF"/>
    <property type="match status" value="1"/>
</dbReference>
<evidence type="ECO:0000313" key="2">
    <source>
        <dbReference type="EMBL" id="KAJ8948228.1"/>
    </source>
</evidence>
<comment type="caution">
    <text evidence="2">The sequence shown here is derived from an EMBL/GenBank/DDBJ whole genome shotgun (WGS) entry which is preliminary data.</text>
</comment>
<dbReference type="PANTHER" id="PTHR21505:SF8">
    <property type="entry name" value="DPT-YFP REPRESSOR BY OVEREXPRESSION, ISOFORM D-RELATED"/>
    <property type="match status" value="1"/>
</dbReference>
<dbReference type="Pfam" id="PF10545">
    <property type="entry name" value="MADF_DNA_bdg"/>
    <property type="match status" value="1"/>
</dbReference>
<dbReference type="PANTHER" id="PTHR21505">
    <property type="entry name" value="MADF DOMAIN-CONTAINING PROTEIN-RELATED"/>
    <property type="match status" value="1"/>
</dbReference>
<evidence type="ECO:0000259" key="1">
    <source>
        <dbReference type="PROSITE" id="PS51029"/>
    </source>
</evidence>
<sequence length="85" mass="10175">MELYRERPCLWKIKDPDYINKNLKREAYGDLIKFLKSKNYNDVTIKDVKTKIQNMRNAFRRECKKIENSNRSGSGTADIYVPTLW</sequence>
<dbReference type="Proteomes" id="UP001162156">
    <property type="component" value="Unassembled WGS sequence"/>
</dbReference>
<dbReference type="EMBL" id="JANEYF010002313">
    <property type="protein sequence ID" value="KAJ8948228.1"/>
    <property type="molecule type" value="Genomic_DNA"/>
</dbReference>
<reference evidence="2" key="1">
    <citation type="journal article" date="2023" name="Insect Mol. Biol.">
        <title>Genome sequencing provides insights into the evolution of gene families encoding plant cell wall-degrading enzymes in longhorned beetles.</title>
        <authorList>
            <person name="Shin N.R."/>
            <person name="Okamura Y."/>
            <person name="Kirsch R."/>
            <person name="Pauchet Y."/>
        </authorList>
    </citation>
    <scope>NUCLEOTIDE SEQUENCE</scope>
    <source>
        <strain evidence="2">RBIC_L_NR</strain>
    </source>
</reference>
<dbReference type="InterPro" id="IPR006578">
    <property type="entry name" value="MADF-dom"/>
</dbReference>
<dbReference type="AlphaFoldDB" id="A0AAV8YCI1"/>
<proteinExistence type="predicted"/>
<accession>A0AAV8YCI1</accession>
<gene>
    <name evidence="2" type="ORF">NQ314_008465</name>
</gene>
<keyword evidence="3" id="KW-1185">Reference proteome</keyword>
<evidence type="ECO:0000313" key="3">
    <source>
        <dbReference type="Proteomes" id="UP001162156"/>
    </source>
</evidence>
<protein>
    <recommendedName>
        <fullName evidence="1">MADF domain-containing protein</fullName>
    </recommendedName>
</protein>
<organism evidence="2 3">
    <name type="scientific">Rhamnusium bicolor</name>
    <dbReference type="NCBI Taxonomy" id="1586634"/>
    <lineage>
        <taxon>Eukaryota</taxon>
        <taxon>Metazoa</taxon>
        <taxon>Ecdysozoa</taxon>
        <taxon>Arthropoda</taxon>
        <taxon>Hexapoda</taxon>
        <taxon>Insecta</taxon>
        <taxon>Pterygota</taxon>
        <taxon>Neoptera</taxon>
        <taxon>Endopterygota</taxon>
        <taxon>Coleoptera</taxon>
        <taxon>Polyphaga</taxon>
        <taxon>Cucujiformia</taxon>
        <taxon>Chrysomeloidea</taxon>
        <taxon>Cerambycidae</taxon>
        <taxon>Lepturinae</taxon>
        <taxon>Rhagiini</taxon>
        <taxon>Rhamnusium</taxon>
    </lineage>
</organism>
<name>A0AAV8YCI1_9CUCU</name>